<feature type="transmembrane region" description="Helical" evidence="1">
    <location>
        <begin position="30"/>
        <end position="48"/>
    </location>
</feature>
<reference evidence="2 3" key="1">
    <citation type="submission" date="2016-06" db="EMBL/GenBank/DDBJ databases">
        <title>Comparative genomics of the ectomycorrhizal sister species Rhizopogon vinicolor and Rhizopogon vesiculosus (Basidiomycota: Boletales) reveals a divergence of the mating type B locus.</title>
        <authorList>
            <consortium name="DOE Joint Genome Institute"/>
            <person name="Mujic A.B."/>
            <person name="Kuo A."/>
            <person name="Tritt A."/>
            <person name="Lipzen A."/>
            <person name="Chen C."/>
            <person name="Johnson J."/>
            <person name="Sharma A."/>
            <person name="Barry K."/>
            <person name="Grigoriev I.V."/>
            <person name="Spatafora J.W."/>
        </authorList>
    </citation>
    <scope>NUCLEOTIDE SEQUENCE [LARGE SCALE GENOMIC DNA]</scope>
    <source>
        <strain evidence="2 3">AM-OR11-026</strain>
    </source>
</reference>
<keyword evidence="1" id="KW-1133">Transmembrane helix</keyword>
<proteinExistence type="predicted"/>
<keyword evidence="1" id="KW-0812">Transmembrane</keyword>
<sequence>MYEVFQLNTLVYNEFHVHESTWFLRGQGCHLLFILLASLIDFMWYGFVMPTALRTHLVGGMYECTTNDPEDTFNPCYDGHRM</sequence>
<name>A0A1B7ND11_9AGAM</name>
<organism evidence="2 3">
    <name type="scientific">Rhizopogon vinicolor AM-OR11-026</name>
    <dbReference type="NCBI Taxonomy" id="1314800"/>
    <lineage>
        <taxon>Eukaryota</taxon>
        <taxon>Fungi</taxon>
        <taxon>Dikarya</taxon>
        <taxon>Basidiomycota</taxon>
        <taxon>Agaricomycotina</taxon>
        <taxon>Agaricomycetes</taxon>
        <taxon>Agaricomycetidae</taxon>
        <taxon>Boletales</taxon>
        <taxon>Suillineae</taxon>
        <taxon>Rhizopogonaceae</taxon>
        <taxon>Rhizopogon</taxon>
    </lineage>
</organism>
<keyword evidence="3" id="KW-1185">Reference proteome</keyword>
<evidence type="ECO:0000313" key="3">
    <source>
        <dbReference type="Proteomes" id="UP000092154"/>
    </source>
</evidence>
<dbReference type="Proteomes" id="UP000092154">
    <property type="component" value="Unassembled WGS sequence"/>
</dbReference>
<accession>A0A1B7ND11</accession>
<gene>
    <name evidence="2" type="ORF">K503DRAFT_766478</name>
</gene>
<keyword evidence="1" id="KW-0472">Membrane</keyword>
<dbReference type="AlphaFoldDB" id="A0A1B7ND11"/>
<evidence type="ECO:0000256" key="1">
    <source>
        <dbReference type="SAM" id="Phobius"/>
    </source>
</evidence>
<evidence type="ECO:0000313" key="2">
    <source>
        <dbReference type="EMBL" id="OAX42772.1"/>
    </source>
</evidence>
<dbReference type="EMBL" id="KV448150">
    <property type="protein sequence ID" value="OAX42772.1"/>
    <property type="molecule type" value="Genomic_DNA"/>
</dbReference>
<dbReference type="InParanoid" id="A0A1B7ND11"/>
<protein>
    <submittedName>
        <fullName evidence="2">Uncharacterized protein</fullName>
    </submittedName>
</protein>